<dbReference type="Pfam" id="PF25477">
    <property type="entry name" value="RESC1_2"/>
    <property type="match status" value="1"/>
</dbReference>
<dbReference type="CDD" id="cd23733">
    <property type="entry name" value="RESC2"/>
    <property type="match status" value="1"/>
</dbReference>
<sequence length="507" mass="58746">MFYRRLSAFGVSSSMVRSLLVPRRFQSSEADASFAHINRNVMWGLWNEGNLFSLSVPELSYYLRVHCGVEKDHNHVPLTEDNFTILKKSALVRMVEELLSAEQQAECITKQEDTMDSINRSLVISDYDRVEESLDEADEYGDWGAEPGFEHSDSPRRRSVDFMEISPGRMGEAYDPLVCRAYQLLHENITADVKVRKLTDYSKLPGQKANFDARKDFYSIQKVSPYEANRSRFSAALEWCLLNLWNINMPAELNIGAGKVLFYRGVAKQNKNVLPIWTLQKHIHGQHPYVWFAVANETNKLESVENSLVKKLNLTLTEDYTTTYRLTVRRMAETYDLVLNESLQCLTVQRPWDRFLVSHYVRAKMPDLRYLVRARHPIKKRIADLYLETEILRRTRDSVQSVLIPELGDVVYCCERQTRKWTTRTPKTNTLITLVETRRTPLIITRLGDEGSRLEYEWIVTLPEKAEQVDVQTFCHELWEMGSLLADSLTDGMEEFLAHTMSASSIF</sequence>
<feature type="domain" description="RESC1/2 CYTH-like" evidence="1">
    <location>
        <begin position="174"/>
        <end position="495"/>
    </location>
</feature>
<gene>
    <name evidence="2" type="ORF">ADEAN_000897500</name>
</gene>
<dbReference type="InterPro" id="IPR057320">
    <property type="entry name" value="RESC1_2_CYTH-like_dom"/>
</dbReference>
<dbReference type="VEuPathDB" id="TriTrypDB:ADEAN_000897500"/>
<dbReference type="EMBL" id="LR877165">
    <property type="protein sequence ID" value="CAD2221443.1"/>
    <property type="molecule type" value="Genomic_DNA"/>
</dbReference>
<protein>
    <recommendedName>
        <fullName evidence="1">RESC1/2 CYTH-like domain-containing protein</fullName>
    </recommendedName>
</protein>
<evidence type="ECO:0000259" key="1">
    <source>
        <dbReference type="Pfam" id="PF25477"/>
    </source>
</evidence>
<organism evidence="2 3">
    <name type="scientific">Angomonas deanei</name>
    <dbReference type="NCBI Taxonomy" id="59799"/>
    <lineage>
        <taxon>Eukaryota</taxon>
        <taxon>Discoba</taxon>
        <taxon>Euglenozoa</taxon>
        <taxon>Kinetoplastea</taxon>
        <taxon>Metakinetoplastina</taxon>
        <taxon>Trypanosomatida</taxon>
        <taxon>Trypanosomatidae</taxon>
        <taxon>Strigomonadinae</taxon>
        <taxon>Angomonas</taxon>
    </lineage>
</organism>
<reference evidence="2 3" key="1">
    <citation type="submission" date="2020-08" db="EMBL/GenBank/DDBJ databases">
        <authorList>
            <person name="Newling K."/>
            <person name="Davey J."/>
            <person name="Forrester S."/>
        </authorList>
    </citation>
    <scope>NUCLEOTIDE SEQUENCE [LARGE SCALE GENOMIC DNA]</scope>
    <source>
        <strain evidence="3">Crithidia deanei Carvalho (ATCC PRA-265)</strain>
    </source>
</reference>
<evidence type="ECO:0000313" key="2">
    <source>
        <dbReference type="EMBL" id="CAD2221443.1"/>
    </source>
</evidence>
<accession>A0A7G2CSP6</accession>
<evidence type="ECO:0000313" key="3">
    <source>
        <dbReference type="Proteomes" id="UP000515908"/>
    </source>
</evidence>
<dbReference type="AlphaFoldDB" id="A0A7G2CSP6"/>
<dbReference type="Proteomes" id="UP000515908">
    <property type="component" value="Chromosome 21"/>
</dbReference>
<keyword evidence="3" id="KW-1185">Reference proteome</keyword>
<name>A0A7G2CSP6_9TRYP</name>
<proteinExistence type="predicted"/>